<keyword evidence="3" id="KW-0436">Ligase</keyword>
<evidence type="ECO:0000313" key="4">
    <source>
        <dbReference type="Proteomes" id="UP000028653"/>
    </source>
</evidence>
<keyword evidence="1 2" id="KW-0378">Hydrolase</keyword>
<dbReference type="InterPro" id="IPR004175">
    <property type="entry name" value="RNA_CPDase"/>
</dbReference>
<dbReference type="Pfam" id="PF13563">
    <property type="entry name" value="2_5_RNA_ligase2"/>
    <property type="match status" value="1"/>
</dbReference>
<comment type="catalytic activity">
    <reaction evidence="2">
        <text>a 3'-end 2',3'-cyclophospho-ribonucleotide-RNA + H2O = a 3'-end 2'-phospho-ribonucleotide-RNA + H(+)</text>
        <dbReference type="Rhea" id="RHEA:11828"/>
        <dbReference type="Rhea" id="RHEA-COMP:10464"/>
        <dbReference type="Rhea" id="RHEA-COMP:17353"/>
        <dbReference type="ChEBI" id="CHEBI:15377"/>
        <dbReference type="ChEBI" id="CHEBI:15378"/>
        <dbReference type="ChEBI" id="CHEBI:83064"/>
        <dbReference type="ChEBI" id="CHEBI:173113"/>
        <dbReference type="EC" id="3.1.4.58"/>
    </reaction>
</comment>
<dbReference type="SUPFAM" id="SSF55144">
    <property type="entry name" value="LigT-like"/>
    <property type="match status" value="1"/>
</dbReference>
<name>A0A085GJ60_9ENTR</name>
<evidence type="ECO:0000256" key="1">
    <source>
        <dbReference type="ARBA" id="ARBA00022801"/>
    </source>
</evidence>
<comment type="function">
    <text evidence="2">Hydrolyzes RNA 2',3'-cyclic phosphodiester to an RNA 2'-phosphomonoester.</text>
</comment>
<feature type="short sequence motif" description="HXTX 2" evidence="2">
    <location>
        <begin position="125"/>
        <end position="128"/>
    </location>
</feature>
<dbReference type="InterPro" id="IPR009097">
    <property type="entry name" value="Cyclic_Pdiesterase"/>
</dbReference>
<dbReference type="Proteomes" id="UP000028653">
    <property type="component" value="Unassembled WGS sequence"/>
</dbReference>
<gene>
    <name evidence="3" type="ORF">GBAG_0639</name>
</gene>
<dbReference type="RefSeq" id="WP_034493445.1">
    <property type="nucleotide sequence ID" value="NZ_JMPI01000015.1"/>
</dbReference>
<evidence type="ECO:0000256" key="2">
    <source>
        <dbReference type="HAMAP-Rule" id="MF_01940"/>
    </source>
</evidence>
<feature type="short sequence motif" description="HXTX 1" evidence="2">
    <location>
        <begin position="43"/>
        <end position="46"/>
    </location>
</feature>
<reference evidence="3 4" key="1">
    <citation type="submission" date="2014-05" db="EMBL/GenBank/DDBJ databases">
        <title>ATOL: Assembling a taxonomically balanced genome-scale reconstruction of the evolutionary history of the Enterobacteriaceae.</title>
        <authorList>
            <person name="Plunkett G.III."/>
            <person name="Neeno-Eckwall E.C."/>
            <person name="Glasner J.D."/>
            <person name="Perna N.T."/>
        </authorList>
    </citation>
    <scope>NUCLEOTIDE SEQUENCE [LARGE SCALE GENOMIC DNA]</scope>
    <source>
        <strain evidence="3 4">ATCC 33320</strain>
    </source>
</reference>
<dbReference type="NCBIfam" id="TIGR02258">
    <property type="entry name" value="2_5_ligase"/>
    <property type="match status" value="1"/>
</dbReference>
<accession>A0A085GJ60</accession>
<keyword evidence="4" id="KW-1185">Reference proteome</keyword>
<dbReference type="NCBIfam" id="NF011704">
    <property type="entry name" value="PRK15124.1"/>
    <property type="match status" value="1"/>
</dbReference>
<dbReference type="PANTHER" id="PTHR35561:SF1">
    <property type="entry name" value="RNA 2',3'-CYCLIC PHOSPHODIESTERASE"/>
    <property type="match status" value="1"/>
</dbReference>
<dbReference type="OrthoDB" id="7061261at2"/>
<dbReference type="GO" id="GO:0016874">
    <property type="term" value="F:ligase activity"/>
    <property type="evidence" value="ECO:0007669"/>
    <property type="project" value="UniProtKB-KW"/>
</dbReference>
<dbReference type="EC" id="3.1.4.58" evidence="2"/>
<dbReference type="GO" id="GO:0008664">
    <property type="term" value="F:RNA 2',3'-cyclic 3'-phosphodiesterase activity"/>
    <property type="evidence" value="ECO:0007669"/>
    <property type="project" value="UniProtKB-EC"/>
</dbReference>
<protein>
    <recommendedName>
        <fullName evidence="2">RNA 2',3'-cyclic phosphodiesterase</fullName>
        <shortName evidence="2">RNA 2',3'-CPDase</shortName>
        <ecNumber evidence="2">3.1.4.58</ecNumber>
    </recommendedName>
</protein>
<dbReference type="GO" id="GO:0004113">
    <property type="term" value="F:2',3'-cyclic-nucleotide 3'-phosphodiesterase activity"/>
    <property type="evidence" value="ECO:0007669"/>
    <property type="project" value="InterPro"/>
</dbReference>
<dbReference type="EMBL" id="JMPI01000015">
    <property type="protein sequence ID" value="KFC83755.1"/>
    <property type="molecule type" value="Genomic_DNA"/>
</dbReference>
<evidence type="ECO:0000313" key="3">
    <source>
        <dbReference type="EMBL" id="KFC83755.1"/>
    </source>
</evidence>
<proteinExistence type="inferred from homology"/>
<dbReference type="AlphaFoldDB" id="A0A085GJ60"/>
<organism evidence="3 4">
    <name type="scientific">Buttiauxella agrestis ATCC 33320</name>
    <dbReference type="NCBI Taxonomy" id="1006004"/>
    <lineage>
        <taxon>Bacteria</taxon>
        <taxon>Pseudomonadati</taxon>
        <taxon>Pseudomonadota</taxon>
        <taxon>Gammaproteobacteria</taxon>
        <taxon>Enterobacterales</taxon>
        <taxon>Enterobacteriaceae</taxon>
        <taxon>Buttiauxella</taxon>
    </lineage>
</organism>
<comment type="similarity">
    <text evidence="2">Belongs to the 2H phosphoesterase superfamily. ThpR family.</text>
</comment>
<dbReference type="eggNOG" id="COG1514">
    <property type="taxonomic scope" value="Bacteria"/>
</dbReference>
<dbReference type="PANTHER" id="PTHR35561">
    <property type="entry name" value="RNA 2',3'-CYCLIC PHOSPHODIESTERASE"/>
    <property type="match status" value="1"/>
</dbReference>
<comment type="caution">
    <text evidence="3">The sequence shown here is derived from an EMBL/GenBank/DDBJ whole genome shotgun (WGS) entry which is preliminary data.</text>
</comment>
<sequence>MAETRRLFFALELPKEVQQQIIHWRATQFPEDTGRPVAAENLHLTLAFLGDISADKQKALSQLAGRIRQKGFTLAIDDAGQWLRSNVVWIGPRHAPLGLIQLANMLRSQAARNGCYQSPQPFHPHITLYRNTPRAVTIPPPNFRWQFKVDEFALYESVFRQGRTRYQELQRWTLSNKEE</sequence>
<feature type="active site" description="Proton donor" evidence="2">
    <location>
        <position position="43"/>
    </location>
</feature>
<feature type="active site" description="Proton acceptor" evidence="2">
    <location>
        <position position="125"/>
    </location>
</feature>
<dbReference type="HAMAP" id="MF_01940">
    <property type="entry name" value="RNA_CPDase"/>
    <property type="match status" value="1"/>
</dbReference>
<dbReference type="Gene3D" id="3.90.1140.10">
    <property type="entry name" value="Cyclic phosphodiesterase"/>
    <property type="match status" value="1"/>
</dbReference>
<dbReference type="STRING" id="1006004.GBAG_0639"/>